<organism evidence="1 2">
    <name type="scientific">Pristionchus entomophagus</name>
    <dbReference type="NCBI Taxonomy" id="358040"/>
    <lineage>
        <taxon>Eukaryota</taxon>
        <taxon>Metazoa</taxon>
        <taxon>Ecdysozoa</taxon>
        <taxon>Nematoda</taxon>
        <taxon>Chromadorea</taxon>
        <taxon>Rhabditida</taxon>
        <taxon>Rhabditina</taxon>
        <taxon>Diplogasteromorpha</taxon>
        <taxon>Diplogasteroidea</taxon>
        <taxon>Neodiplogasteridae</taxon>
        <taxon>Pristionchus</taxon>
    </lineage>
</organism>
<proteinExistence type="predicted"/>
<accession>A0AAV5TM68</accession>
<evidence type="ECO:0000313" key="2">
    <source>
        <dbReference type="Proteomes" id="UP001432027"/>
    </source>
</evidence>
<keyword evidence="2" id="KW-1185">Reference proteome</keyword>
<dbReference type="AlphaFoldDB" id="A0AAV5TM68"/>
<dbReference type="Proteomes" id="UP001432027">
    <property type="component" value="Unassembled WGS sequence"/>
</dbReference>
<comment type="caution">
    <text evidence="1">The sequence shown here is derived from an EMBL/GenBank/DDBJ whole genome shotgun (WGS) entry which is preliminary data.</text>
</comment>
<reference evidence="1" key="1">
    <citation type="submission" date="2023-10" db="EMBL/GenBank/DDBJ databases">
        <title>Genome assembly of Pristionchus species.</title>
        <authorList>
            <person name="Yoshida K."/>
            <person name="Sommer R.J."/>
        </authorList>
    </citation>
    <scope>NUCLEOTIDE SEQUENCE</scope>
    <source>
        <strain evidence="1">RS0144</strain>
    </source>
</reference>
<evidence type="ECO:0000313" key="1">
    <source>
        <dbReference type="EMBL" id="GMS95267.1"/>
    </source>
</evidence>
<gene>
    <name evidence="1" type="ORF">PENTCL1PPCAC_17442</name>
</gene>
<protein>
    <submittedName>
        <fullName evidence="1">Uncharacterized protein</fullName>
    </submittedName>
</protein>
<name>A0AAV5TM68_9BILA</name>
<dbReference type="EMBL" id="BTSX01000004">
    <property type="protein sequence ID" value="GMS95267.1"/>
    <property type="molecule type" value="Genomic_DNA"/>
</dbReference>
<sequence length="131" mass="14486">MLTHYSMDLIYLGSILVMDDFSYFNEDSANTAIDSSLIKGELGGSAQSVTVEVSATGIFVRKGEEVMEILGLNSLEFTYSYFDGEIDNVVFVNRAFRTLSARSIHVFRAPNRLQAVNIVAAISTAYSKLLR</sequence>